<dbReference type="REBASE" id="332942">
    <property type="entry name" value="BspOE11ORF2795P"/>
</dbReference>
<dbReference type="InterPro" id="IPR027417">
    <property type="entry name" value="P-loop_NTPase"/>
</dbReference>
<proteinExistence type="inferred from homology"/>
<dbReference type="GO" id="GO:0008170">
    <property type="term" value="F:N-methyltransferase activity"/>
    <property type="evidence" value="ECO:0007669"/>
    <property type="project" value="InterPro"/>
</dbReference>
<dbReference type="PROSITE" id="PS00092">
    <property type="entry name" value="N6_MTASE"/>
    <property type="match status" value="1"/>
</dbReference>
<dbReference type="Gene3D" id="3.40.50.150">
    <property type="entry name" value="Vaccinia Virus protein VP39"/>
    <property type="match status" value="1"/>
</dbReference>
<dbReference type="InterPro" id="IPR003356">
    <property type="entry name" value="DNA_methylase_A-5"/>
</dbReference>
<evidence type="ECO:0000256" key="1">
    <source>
        <dbReference type="ARBA" id="ARBA00006594"/>
    </source>
</evidence>
<keyword evidence="5" id="KW-0808">Transferase</keyword>
<dbReference type="GO" id="GO:0005524">
    <property type="term" value="F:ATP binding"/>
    <property type="evidence" value="ECO:0007669"/>
    <property type="project" value="InterPro"/>
</dbReference>
<dbReference type="InterPro" id="IPR001650">
    <property type="entry name" value="Helicase_C-like"/>
</dbReference>
<evidence type="ECO:0000256" key="2">
    <source>
        <dbReference type="ARBA" id="ARBA00022747"/>
    </source>
</evidence>
<name>A0A5B9D0N0_9HYPH</name>
<dbReference type="InterPro" id="IPR011335">
    <property type="entry name" value="Restrct_endonuc-II-like"/>
</dbReference>
<organism evidence="5 6">
    <name type="scientific">Bartonella krasnovii</name>
    <dbReference type="NCBI Taxonomy" id="2267275"/>
    <lineage>
        <taxon>Bacteria</taxon>
        <taxon>Pseudomonadati</taxon>
        <taxon>Pseudomonadota</taxon>
        <taxon>Alphaproteobacteria</taxon>
        <taxon>Hyphomicrobiales</taxon>
        <taxon>Bartonellaceae</taxon>
        <taxon>Bartonella</taxon>
    </lineage>
</organism>
<feature type="domain" description="Helicase ATP-binding" evidence="3">
    <location>
        <begin position="192"/>
        <end position="396"/>
    </location>
</feature>
<comment type="similarity">
    <text evidence="1">Belongs to the N(4)/N(6)-methyltransferase family.</text>
</comment>
<dbReference type="CDD" id="cd22333">
    <property type="entry name" value="LlaBIII_nuclease-like"/>
    <property type="match status" value="1"/>
</dbReference>
<dbReference type="SMART" id="SM00490">
    <property type="entry name" value="HELICc"/>
    <property type="match status" value="1"/>
</dbReference>
<dbReference type="PROSITE" id="PS51192">
    <property type="entry name" value="HELICASE_ATP_BIND_1"/>
    <property type="match status" value="1"/>
</dbReference>
<dbReference type="Pfam" id="PF04851">
    <property type="entry name" value="ResIII"/>
    <property type="match status" value="1"/>
</dbReference>
<reference evidence="6" key="1">
    <citation type="submission" date="2019-07" db="EMBL/GenBank/DDBJ databases">
        <title>Bartonella kosoyii sp. nov. and Bartonella krasnovii sp. nov., two novel members of the Bartonella elizabethae complex sensu lato, isolated from black rats and wild desert rodent-fleas.</title>
        <authorList>
            <person name="Gutierrez R."/>
            <person name="Shalit T."/>
            <person name="Markus B."/>
            <person name="Yuan C."/>
            <person name="Nachum-Biala Y."/>
            <person name="Elad D."/>
            <person name="Harrus S."/>
        </authorList>
    </citation>
    <scope>NUCLEOTIDE SEQUENCE [LARGE SCALE GENOMIC DNA]</scope>
    <source>
        <strain evidence="6">OE 1-1</strain>
    </source>
</reference>
<keyword evidence="5" id="KW-0489">Methyltransferase</keyword>
<dbReference type="SUPFAM" id="SSF52540">
    <property type="entry name" value="P-loop containing nucleoside triphosphate hydrolases"/>
    <property type="match status" value="1"/>
</dbReference>
<feature type="domain" description="Helicase C-terminal" evidence="4">
    <location>
        <begin position="467"/>
        <end position="640"/>
    </location>
</feature>
<evidence type="ECO:0000259" key="3">
    <source>
        <dbReference type="PROSITE" id="PS51192"/>
    </source>
</evidence>
<dbReference type="PANTHER" id="PTHR47396">
    <property type="entry name" value="TYPE I RESTRICTION ENZYME ECOKI R PROTEIN"/>
    <property type="match status" value="1"/>
</dbReference>
<protein>
    <submittedName>
        <fullName evidence="5">N-6 DNA methylase</fullName>
    </submittedName>
</protein>
<dbReference type="InterPro" id="IPR011856">
    <property type="entry name" value="tRNA_endonuc-like_dom_sf"/>
</dbReference>
<dbReference type="KEGG" id="barn:D1092_02795"/>
<dbReference type="OrthoDB" id="9806213at2"/>
<dbReference type="InterPro" id="IPR039442">
    <property type="entry name" value="Mrr-like_dom"/>
</dbReference>
<dbReference type="InterPro" id="IPR002052">
    <property type="entry name" value="DNA_methylase_N6_adenine_CS"/>
</dbReference>
<dbReference type="GeneID" id="71061079"/>
<dbReference type="Pfam" id="PF02384">
    <property type="entry name" value="N6_Mtase"/>
    <property type="match status" value="1"/>
</dbReference>
<dbReference type="InterPro" id="IPR050742">
    <property type="entry name" value="Helicase_Restrict-Modif_Enz"/>
</dbReference>
<dbReference type="RefSeq" id="WP_120122086.1">
    <property type="nucleotide sequence ID" value="NZ_CP031844.2"/>
</dbReference>
<accession>A0A5B9D0N0</accession>
<evidence type="ECO:0000313" key="6">
    <source>
        <dbReference type="Proteomes" id="UP000321311"/>
    </source>
</evidence>
<dbReference type="GO" id="GO:0032259">
    <property type="term" value="P:methylation"/>
    <property type="evidence" value="ECO:0007669"/>
    <property type="project" value="UniProtKB-KW"/>
</dbReference>
<dbReference type="Pfam" id="PF13156">
    <property type="entry name" value="Mrr_cat_2"/>
    <property type="match status" value="1"/>
</dbReference>
<dbReference type="InterPro" id="IPR006935">
    <property type="entry name" value="Helicase/UvrB_N"/>
</dbReference>
<dbReference type="InterPro" id="IPR053980">
    <property type="entry name" value="ISP_coupler"/>
</dbReference>
<dbReference type="Gene3D" id="3.40.50.300">
    <property type="entry name" value="P-loop containing nucleotide triphosphate hydrolases"/>
    <property type="match status" value="2"/>
</dbReference>
<dbReference type="PANTHER" id="PTHR47396:SF1">
    <property type="entry name" value="ATP-DEPENDENT HELICASE IRC3-RELATED"/>
    <property type="match status" value="1"/>
</dbReference>
<dbReference type="Gene3D" id="3.40.1350.10">
    <property type="match status" value="1"/>
</dbReference>
<dbReference type="GO" id="GO:0005829">
    <property type="term" value="C:cytosol"/>
    <property type="evidence" value="ECO:0007669"/>
    <property type="project" value="TreeGrafter"/>
</dbReference>
<dbReference type="GO" id="GO:0016787">
    <property type="term" value="F:hydrolase activity"/>
    <property type="evidence" value="ECO:0007669"/>
    <property type="project" value="InterPro"/>
</dbReference>
<evidence type="ECO:0000313" key="5">
    <source>
        <dbReference type="EMBL" id="QEE11952.1"/>
    </source>
</evidence>
<dbReference type="Pfam" id="PF00271">
    <property type="entry name" value="Helicase_C"/>
    <property type="match status" value="1"/>
</dbReference>
<dbReference type="EMBL" id="CP031844">
    <property type="protein sequence ID" value="QEE11952.1"/>
    <property type="molecule type" value="Genomic_DNA"/>
</dbReference>
<dbReference type="SMART" id="SM00487">
    <property type="entry name" value="DEXDc"/>
    <property type="match status" value="1"/>
</dbReference>
<dbReference type="InterPro" id="IPR041635">
    <property type="entry name" value="Type_ISP_LLaBIII_C"/>
</dbReference>
<dbReference type="SUPFAM" id="SSF53335">
    <property type="entry name" value="S-adenosyl-L-methionine-dependent methyltransferases"/>
    <property type="match status" value="1"/>
</dbReference>
<dbReference type="Pfam" id="PF18135">
    <property type="entry name" value="Type_ISP_C"/>
    <property type="match status" value="1"/>
</dbReference>
<dbReference type="GO" id="GO:0009307">
    <property type="term" value="P:DNA restriction-modification system"/>
    <property type="evidence" value="ECO:0007669"/>
    <property type="project" value="UniProtKB-KW"/>
</dbReference>
<dbReference type="SUPFAM" id="SSF52980">
    <property type="entry name" value="Restriction endonuclease-like"/>
    <property type="match status" value="1"/>
</dbReference>
<gene>
    <name evidence="5" type="ORF">D1092_02795</name>
</gene>
<evidence type="ECO:0000259" key="4">
    <source>
        <dbReference type="PROSITE" id="PS51194"/>
    </source>
</evidence>
<dbReference type="InterPro" id="IPR014001">
    <property type="entry name" value="Helicase_ATP-bd"/>
</dbReference>
<dbReference type="PROSITE" id="PS51194">
    <property type="entry name" value="HELICASE_CTER"/>
    <property type="match status" value="1"/>
</dbReference>
<dbReference type="PRINTS" id="PR00507">
    <property type="entry name" value="N12N6MTFRASE"/>
</dbReference>
<dbReference type="Proteomes" id="UP000321311">
    <property type="component" value="Chromosome"/>
</dbReference>
<dbReference type="Pfam" id="PF22240">
    <property type="entry name" value="ISP_coupler"/>
    <property type="match status" value="1"/>
</dbReference>
<dbReference type="GO" id="GO:0003677">
    <property type="term" value="F:DNA binding"/>
    <property type="evidence" value="ECO:0007669"/>
    <property type="project" value="InterPro"/>
</dbReference>
<dbReference type="InterPro" id="IPR029063">
    <property type="entry name" value="SAM-dependent_MTases_sf"/>
</dbReference>
<sequence>MLQSVKSDNKQVTLRSLLEFYREKAKSPRELGTLFENLVKDYFSEDPLQKQEYEKVQTYSEWAEEHDEDRRDIGIDLVATIRDQGGYAAIQCKCYDAAHIIKKEDIDSFIAASGKKIFTRRILVDSTESNWSDNANNTCDGQEVRIQQINLFDLENSQIDWGAYKERGQAVLKEQPKKKLLDHQIEALERVCEGLQEADRGKLIMACGTGKTFTSLKIAEALAGKGKRVLFLVPSLALMSQTIREWTLDTEVPLRSFAVCSDTQVGKRRKSKHDDESGLDASDLVLPATTNSQELARKANKISLDVMTVIFSTYHSIQVISDAQKEYDLPEFDLIICDEAHRTTGVVLGTDKHESEFIKVHDNSIIRGKKRLYMTATPKIFSDKLKRNAVFSNNVLVSMDNEKLYGKQLYTYSFSRALEDKLLSPCKVIILVVNEEEISQSIQHLITDKDYELILDDRTKINGCYRALTKMDLKLDLEDDPKPMRRALAFCKDIETSKRICKRFKKEKVQESLRALHKNYKDIPPLNCTLAHIDGTFSAKERTKQLDWLKEDAGENTCRVLTNVRCLSEGVDVPALDAVLFLHPRKSQIEIIQAIGRVMRRAEGKKRGYIILPIGIPADIPPEIALEKNQKYNVIWQVLNALRAHDDNFNKIIHHMHKKQDVSHALEIVAASQELALEDTTTVIDDLPTRSKLEYSGLNIGLATYEPSQTNEVQGELPLFSKCKDVIKTAIVKRFYDPSYWKKWAINVGDLAQTHITRLTEVLTKSETETRRVFNDFMTELRSNLNTTISEQNAIEMLAQHLVTRPVFNALFEGHQFVQENPVSCALQRVLNALDKFTLKEETQDLNNISRSIQFYTRGITTLEAQQSLIVELYNEFFRYAFPRTVEKLGIVYTPIEVVDFIIHSVDDVLRNEFGKSLGSRGVSILDPFTGTGTFITRLLQSNLIKPEDMEYKYRYDIHANEIVLLAYYIAAINIEATYHGLMKGNYIPFKHIGLTDTFQMLERKDLLQELFKENSEYLEHQKNLNIEVIFGNPPYSTGQKSANDNAKNTPYPLLDNRIRETYIAQSKAVNMRNLYDSYIRAIRWASDRIDNAGVIGFVSGSGYIEKPTMDGLRKSLAKEFTSIYVLNLRGDIRKNMLSNGKAQEGENVFGNGSMTGIAVTLFIKNPNVSGDCKIYYHDIGNNLTTKEKLTALEYFGSVGGITDKKGWQIITPDKHSDWIKQRDESFKTFLTMGVKKGHDKKLFEIYSLGVSTNRDAWAYNSSRETVKKNMNNMIAFYNSEVKRFNNSYPHTDRRTLTKVVDNFVNSDESKISWSLNLKQHLAREKILEFEEICITQSLYRPFTKQWLYYDRTFNEMVAKMPCIFPIGQTIENRVIQITGTGARSGFSVLMSKDLPNLHAIDTGQCFPRYIYEDTMFSKSKSEKQTHLFSNTTEKNKTTGLRRRDAITDEGLAHFKAAYPNETITKGDLFYYVYGILHSEDYRTRYADNLSKELPRIPCVKSADDFWMFVTAGRELGHLHVNYEDVEPYPVTFKKGNPKLTDISNPEKFYYVTEMKFAKIKNSKENDKSTVIYNSNVTITDIPKEAYEYIVNGRPALEWVMGRQCVKTDKKSGIVNDANRYAVETMGNPAYPLELFQRVITVSLETMKIVKNLPKLEMRETE</sequence>
<keyword evidence="2" id="KW-0680">Restriction system</keyword>